<evidence type="ECO:0000259" key="2">
    <source>
        <dbReference type="Pfam" id="PF02470"/>
    </source>
</evidence>
<dbReference type="RefSeq" id="WP_142051297.1">
    <property type="nucleotide sequence ID" value="NZ_VFPA01000001.1"/>
</dbReference>
<dbReference type="InterPro" id="IPR024516">
    <property type="entry name" value="Mce_C"/>
</dbReference>
<evidence type="ECO:0000256" key="1">
    <source>
        <dbReference type="SAM" id="MobiDB-lite"/>
    </source>
</evidence>
<dbReference type="PANTHER" id="PTHR33371">
    <property type="entry name" value="INTERMEMBRANE PHOSPHOLIPID TRANSPORT SYSTEM BINDING PROTEIN MLAD-RELATED"/>
    <property type="match status" value="1"/>
</dbReference>
<dbReference type="InterPro" id="IPR003399">
    <property type="entry name" value="Mce/MlaD"/>
</dbReference>
<dbReference type="InterPro" id="IPR052336">
    <property type="entry name" value="MlaD_Phospholipid_Transporter"/>
</dbReference>
<gene>
    <name evidence="4" type="ORF">FB558_2235</name>
</gene>
<evidence type="ECO:0000313" key="4">
    <source>
        <dbReference type="EMBL" id="TQM15450.1"/>
    </source>
</evidence>
<dbReference type="GO" id="GO:0051701">
    <property type="term" value="P:biological process involved in interaction with host"/>
    <property type="evidence" value="ECO:0007669"/>
    <property type="project" value="TreeGrafter"/>
</dbReference>
<dbReference type="Pfam" id="PF02470">
    <property type="entry name" value="MlaD"/>
    <property type="match status" value="1"/>
</dbReference>
<dbReference type="PANTHER" id="PTHR33371:SF17">
    <property type="entry name" value="MCE-FAMILY PROTEIN MCE1B"/>
    <property type="match status" value="1"/>
</dbReference>
<accession>A0A543E1J3</accession>
<dbReference type="Pfam" id="PF11887">
    <property type="entry name" value="Mce4_CUP1"/>
    <property type="match status" value="1"/>
</dbReference>
<feature type="domain" description="Mammalian cell entry C-terminal" evidence="3">
    <location>
        <begin position="119"/>
        <end position="319"/>
    </location>
</feature>
<dbReference type="OrthoDB" id="338143at2"/>
<protein>
    <submittedName>
        <fullName evidence="4">Phospholipid/cholesterol/gamma-HCH transport system substrate-binding protein</fullName>
    </submittedName>
</protein>
<comment type="caution">
    <text evidence="4">The sequence shown here is derived from an EMBL/GenBank/DDBJ whole genome shotgun (WGS) entry which is preliminary data.</text>
</comment>
<dbReference type="EMBL" id="VFPA01000001">
    <property type="protein sequence ID" value="TQM15450.1"/>
    <property type="molecule type" value="Genomic_DNA"/>
</dbReference>
<keyword evidence="5" id="KW-1185">Reference proteome</keyword>
<dbReference type="NCBIfam" id="TIGR00996">
    <property type="entry name" value="Mtu_fam_mce"/>
    <property type="match status" value="1"/>
</dbReference>
<dbReference type="InterPro" id="IPR005693">
    <property type="entry name" value="Mce"/>
</dbReference>
<feature type="compositionally biased region" description="Low complexity" evidence="1">
    <location>
        <begin position="355"/>
        <end position="387"/>
    </location>
</feature>
<proteinExistence type="predicted"/>
<feature type="domain" description="Mce/MlaD" evidence="2">
    <location>
        <begin position="40"/>
        <end position="114"/>
    </location>
</feature>
<dbReference type="GO" id="GO:0005576">
    <property type="term" value="C:extracellular region"/>
    <property type="evidence" value="ECO:0007669"/>
    <property type="project" value="TreeGrafter"/>
</dbReference>
<dbReference type="Proteomes" id="UP000315677">
    <property type="component" value="Unassembled WGS sequence"/>
</dbReference>
<evidence type="ECO:0000313" key="5">
    <source>
        <dbReference type="Proteomes" id="UP000315677"/>
    </source>
</evidence>
<dbReference type="AlphaFoldDB" id="A0A543E1J3"/>
<reference evidence="4 5" key="1">
    <citation type="submission" date="2019-06" db="EMBL/GenBank/DDBJ databases">
        <title>Sequencing the genomes of 1000 actinobacteria strains.</title>
        <authorList>
            <person name="Klenk H.-P."/>
        </authorList>
    </citation>
    <scope>NUCLEOTIDE SEQUENCE [LARGE SCALE GENOMIC DNA]</scope>
    <source>
        <strain evidence="4 5">DSM 45301</strain>
    </source>
</reference>
<organism evidence="4 5">
    <name type="scientific">Pseudonocardia kunmingensis</name>
    <dbReference type="NCBI Taxonomy" id="630975"/>
    <lineage>
        <taxon>Bacteria</taxon>
        <taxon>Bacillati</taxon>
        <taxon>Actinomycetota</taxon>
        <taxon>Actinomycetes</taxon>
        <taxon>Pseudonocardiales</taxon>
        <taxon>Pseudonocardiaceae</taxon>
        <taxon>Pseudonocardia</taxon>
    </lineage>
</organism>
<evidence type="ECO:0000259" key="3">
    <source>
        <dbReference type="Pfam" id="PF11887"/>
    </source>
</evidence>
<feature type="region of interest" description="Disordered" evidence="1">
    <location>
        <begin position="338"/>
        <end position="387"/>
    </location>
</feature>
<name>A0A543E1J3_9PSEU</name>
<sequence length="387" mass="40946">MNRIPVGPLVKFLALAVVVAMATTVLALTIANASGGERATYTARFTDASGLLRGDDVRIAGVVVGSVDDVRIVDRRFAEVEFSVARDQPLPASVNASILYRNLIGQRYLSLEQGAGPTGEQLPEGGAIPVDRTRPPLNLTVLFNGFKPLFTALDPEQVNQLSFEIIQVLQGQGGTVKSLLASTASLTNTIADRDEVIGQVIDNLNAVLETVNARDGQLSELISSLQALVSGLADDREPIGEAIVSVGELTDVTAGLLDDARPALRDDIGLLGDLSENLNAQDEELEQTIQNLPGKLRTVTRAGSYGSWFNFYLCGLSGQIGLEPYVPNFEIPVFNAGSPRCGPDPDGVQGERPELLGGIPPRLPDGGPLPELPLPELRLPDLTGSGG</sequence>